<evidence type="ECO:0000256" key="1">
    <source>
        <dbReference type="PROSITE-ProRule" id="PRU00339"/>
    </source>
</evidence>
<dbReference type="InterPro" id="IPR011990">
    <property type="entry name" value="TPR-like_helical_dom_sf"/>
</dbReference>
<dbReference type="PANTHER" id="PTHR44809:SF1">
    <property type="entry name" value="PROTEIN O-MANNOSYL-TRANSFERASE TMTC1"/>
    <property type="match status" value="1"/>
</dbReference>
<dbReference type="RefSeq" id="WP_067556739.1">
    <property type="nucleotide sequence ID" value="NZ_LPXN01000114.1"/>
</dbReference>
<dbReference type="SUPFAM" id="SSF53756">
    <property type="entry name" value="UDP-Glycosyltransferase/glycogen phosphorylase"/>
    <property type="match status" value="2"/>
</dbReference>
<dbReference type="Pfam" id="PF20706">
    <property type="entry name" value="GT4-conflict"/>
    <property type="match status" value="1"/>
</dbReference>
<evidence type="ECO:0000313" key="2">
    <source>
        <dbReference type="EMBL" id="KZD07617.1"/>
    </source>
</evidence>
<dbReference type="CDD" id="cd03801">
    <property type="entry name" value="GT4_PimA-like"/>
    <property type="match status" value="1"/>
</dbReference>
<dbReference type="AlphaFoldDB" id="A0A154W2F1"/>
<dbReference type="InterPro" id="IPR052943">
    <property type="entry name" value="TMTC_O-mannosyl-trnsfr"/>
</dbReference>
<keyword evidence="3" id="KW-1185">Reference proteome</keyword>
<dbReference type="PROSITE" id="PS50005">
    <property type="entry name" value="TPR"/>
    <property type="match status" value="1"/>
</dbReference>
<reference evidence="2 3" key="1">
    <citation type="submission" date="2015-12" db="EMBL/GenBank/DDBJ databases">
        <title>Genome sequence of Oceanibaculum pacificum MCCC 1A02656.</title>
        <authorList>
            <person name="Lu L."/>
            <person name="Lai Q."/>
            <person name="Shao Z."/>
            <person name="Qian P."/>
        </authorList>
    </citation>
    <scope>NUCLEOTIDE SEQUENCE [LARGE SCALE GENOMIC DNA]</scope>
    <source>
        <strain evidence="2 3">MCCC 1A02656</strain>
    </source>
</reference>
<evidence type="ECO:0000313" key="3">
    <source>
        <dbReference type="Proteomes" id="UP000076400"/>
    </source>
</evidence>
<accession>A0A154W2F1</accession>
<dbReference type="SMART" id="SM00028">
    <property type="entry name" value="TPR"/>
    <property type="match status" value="3"/>
</dbReference>
<dbReference type="PANTHER" id="PTHR44809">
    <property type="match status" value="1"/>
</dbReference>
<comment type="caution">
    <text evidence="2">The sequence shown here is derived from an EMBL/GenBank/DDBJ whole genome shotgun (WGS) entry which is preliminary data.</text>
</comment>
<protein>
    <recommendedName>
        <fullName evidence="4">Glycosyl transferase family 1 domain-containing protein</fullName>
    </recommendedName>
</protein>
<sequence length="795" mass="86328">MKRFGMAWPEGAGEATWQYPLQLAVHAAGNGWRPFLVNGLPATGDLAPLHRQALLLATEGGAGDPAGEAPGCAILHWLGEGLTLPAGRMAGEPDIGLARLHRTDIPAQRLRAVAQWPLILAASSWNRQLLRDKGLTNVLRCPPGIDLSLFHPANRAGLFPGRFLVFAGGPLTYRTGPDILAAAFSRFRQRHPEALLVAAWAAPGAEPSLPDATGLPVAAWLARNGLGPEAALDLGAAPQANLPTILRECDVAAFPSRCEGDPNPLAMAALACGVPTILSGNTGHLDLVGDHLYCLKDQREIAGEGGARDGWGDSSVEELLETLQRIHDRRHEARAKAQAAVRYMLDWSWERQSASLLAAIEKAIAGSPPPYGPREAYAWGISLHQAQQTAKAERVYSAILQRVPAHVGARMDRANIHRMTEDYSAAEADFRRVLGSRPDHAPALRSLGNMLRSVGRLDESAKALRRSVDIDPRAAAHWDLAFTLLLQGRYAEAWPHFEHRHAALGLRMPEASLPRWDGGPVGGRTLLVLDEQGLGDTVQFLRFLPHIPSAARIGGGGRVIFAGKAETLSMARRLLPPEDVFDWDRPFARTQCWVGLMSLPRLLGIRRPEDIPGEPLHALRDPARIAAWRPKVRATGDRPVVGLCWRGNPYFVGDAKRSPGLAALRAILAVEGVRFVSLQVGRARREIEDLGLERRLADIGGAVEAAGSDCLDTLAVLESCDLVISSCTSLAHMAGVVGRPAWVLLSDQPDWRWMTEREDSPWYPSLRLIRQRAPGDWAGVAAAAADRLARWRDSR</sequence>
<dbReference type="OrthoDB" id="9778733at2"/>
<evidence type="ECO:0008006" key="4">
    <source>
        <dbReference type="Google" id="ProtNLM"/>
    </source>
</evidence>
<dbReference type="Gene3D" id="3.40.50.2000">
    <property type="entry name" value="Glycogen Phosphorylase B"/>
    <property type="match status" value="2"/>
</dbReference>
<proteinExistence type="predicted"/>
<feature type="repeat" description="TPR" evidence="1">
    <location>
        <begin position="441"/>
        <end position="474"/>
    </location>
</feature>
<keyword evidence="1" id="KW-0802">TPR repeat</keyword>
<organism evidence="2 3">
    <name type="scientific">Oceanibaculum pacificum</name>
    <dbReference type="NCBI Taxonomy" id="580166"/>
    <lineage>
        <taxon>Bacteria</taxon>
        <taxon>Pseudomonadati</taxon>
        <taxon>Pseudomonadota</taxon>
        <taxon>Alphaproteobacteria</taxon>
        <taxon>Rhodospirillales</taxon>
        <taxon>Oceanibaculaceae</taxon>
        <taxon>Oceanibaculum</taxon>
    </lineage>
</organism>
<dbReference type="EMBL" id="LPXN01000114">
    <property type="protein sequence ID" value="KZD07617.1"/>
    <property type="molecule type" value="Genomic_DNA"/>
</dbReference>
<dbReference type="Gene3D" id="1.25.40.10">
    <property type="entry name" value="Tetratricopeptide repeat domain"/>
    <property type="match status" value="1"/>
</dbReference>
<dbReference type="STRING" id="580166.AUP43_10045"/>
<dbReference type="SUPFAM" id="SSF48452">
    <property type="entry name" value="TPR-like"/>
    <property type="match status" value="1"/>
</dbReference>
<dbReference type="Pfam" id="PF13432">
    <property type="entry name" value="TPR_16"/>
    <property type="match status" value="1"/>
</dbReference>
<name>A0A154W2F1_9PROT</name>
<gene>
    <name evidence="2" type="ORF">AUP43_10045</name>
</gene>
<dbReference type="Proteomes" id="UP000076400">
    <property type="component" value="Unassembled WGS sequence"/>
</dbReference>
<dbReference type="InterPro" id="IPR019734">
    <property type="entry name" value="TPR_rpt"/>
</dbReference>